<dbReference type="RefSeq" id="WP_279674216.1">
    <property type="nucleotide sequence ID" value="NZ_CP122562.1"/>
</dbReference>
<feature type="region of interest" description="Disordered" evidence="1">
    <location>
        <begin position="1"/>
        <end position="26"/>
    </location>
</feature>
<keyword evidence="4" id="KW-1185">Reference proteome</keyword>
<feature type="domain" description="Phosphatidate phosphatase APP1 catalytic" evidence="2">
    <location>
        <begin position="193"/>
        <end position="343"/>
    </location>
</feature>
<evidence type="ECO:0000259" key="2">
    <source>
        <dbReference type="Pfam" id="PF09949"/>
    </source>
</evidence>
<feature type="compositionally biased region" description="Basic residues" evidence="1">
    <location>
        <begin position="1"/>
        <end position="10"/>
    </location>
</feature>
<dbReference type="InterPro" id="IPR019236">
    <property type="entry name" value="APP1_cat"/>
</dbReference>
<dbReference type="GO" id="GO:0008195">
    <property type="term" value="F:phosphatidate phosphatase activity"/>
    <property type="evidence" value="ECO:0007669"/>
    <property type="project" value="InterPro"/>
</dbReference>
<evidence type="ECO:0000313" key="4">
    <source>
        <dbReference type="Proteomes" id="UP001224674"/>
    </source>
</evidence>
<dbReference type="Pfam" id="PF09949">
    <property type="entry name" value="APP1_cat"/>
    <property type="match status" value="1"/>
</dbReference>
<reference evidence="3 4" key="1">
    <citation type="submission" date="2023-03" db="EMBL/GenBank/DDBJ databases">
        <title>Complete genome sequences of several Auritidibacter ignavus strains isolated from ear infections.</title>
        <authorList>
            <person name="Baehr T."/>
            <person name="Baumhoegger A.M."/>
        </authorList>
    </citation>
    <scope>NUCLEOTIDE SEQUENCE [LARGE SCALE GENOMIC DNA]</scope>
    <source>
        <strain evidence="3 4">BABAE-6</strain>
    </source>
</reference>
<protein>
    <submittedName>
        <fullName evidence="3">DUF2183 domain-containing protein</fullName>
    </submittedName>
</protein>
<proteinExistence type="predicted"/>
<sequence length="429" mass="47923">MGKIFRRAGRQRATSTTSSRRDTSALAQRKLVQGRNSIRAAAQHDRQDPVPERLVTWAYYRYQGMRKKQALDRGDVPTLLPFIGYGSTSWVRVFARVLLAREDAFEAGHRLTKVVQDGVRGWRNFVSPPLPYAEVHVDIDGVTHTVRADRSGVVDTVLPASLDEGWQSITLHVADGDSANADIFVISDQARSGVMCDVDDTVVVTALPRPLLAAWNSFVLDEHARTPTPGMSVLLNRIVEAEAKSPVFYVSTGAWNVAQTLTRFLARNLYPFGPLLLTSWGPTEHRWFRSGVEHKVTALRRLAEDFPHITWILIGDDGQHDPEIYADFARDYPHQVRAIAIRQLTPSEALLAGGRAEETRYSTPGIPWVYGPDGATLELQLERLGILDPQSETASPLAWPASIQQNESKAVAELQQDYPRFTQDIPRED</sequence>
<dbReference type="AlphaFoldDB" id="A0AAJ6DD74"/>
<dbReference type="PANTHER" id="PTHR28208:SF3">
    <property type="entry name" value="PHOSPHATIDATE PHOSPHATASE APP1"/>
    <property type="match status" value="1"/>
</dbReference>
<dbReference type="Proteomes" id="UP001224674">
    <property type="component" value="Chromosome"/>
</dbReference>
<organism evidence="3 4">
    <name type="scientific">Auritidibacter ignavus</name>
    <dbReference type="NCBI Taxonomy" id="678932"/>
    <lineage>
        <taxon>Bacteria</taxon>
        <taxon>Bacillati</taxon>
        <taxon>Actinomycetota</taxon>
        <taxon>Actinomycetes</taxon>
        <taxon>Micrococcales</taxon>
        <taxon>Micrococcaceae</taxon>
        <taxon>Auritidibacter</taxon>
    </lineage>
</organism>
<dbReference type="EMBL" id="CP122566">
    <property type="protein sequence ID" value="WGH94425.1"/>
    <property type="molecule type" value="Genomic_DNA"/>
</dbReference>
<dbReference type="PANTHER" id="PTHR28208">
    <property type="entry name" value="PHOSPHATIDATE PHOSPHATASE APP1"/>
    <property type="match status" value="1"/>
</dbReference>
<evidence type="ECO:0000313" key="3">
    <source>
        <dbReference type="EMBL" id="WGH94425.1"/>
    </source>
</evidence>
<evidence type="ECO:0000256" key="1">
    <source>
        <dbReference type="SAM" id="MobiDB-lite"/>
    </source>
</evidence>
<gene>
    <name evidence="3" type="ORF">QDX21_06515</name>
</gene>
<dbReference type="InterPro" id="IPR052935">
    <property type="entry name" value="Mg2+_PAP"/>
</dbReference>
<name>A0AAJ6DD74_9MICC</name>
<accession>A0AAJ6DD74</accession>